<dbReference type="Pfam" id="PF00643">
    <property type="entry name" value="zf-B_box"/>
    <property type="match status" value="1"/>
</dbReference>
<dbReference type="EMBL" id="UYJE01006554">
    <property type="protein sequence ID" value="VDI46948.1"/>
    <property type="molecule type" value="Genomic_DNA"/>
</dbReference>
<comment type="caution">
    <text evidence="4">The sequence shown here is derived from an EMBL/GenBank/DDBJ whole genome shotgun (WGS) entry which is preliminary data.</text>
</comment>
<feature type="coiled-coil region" evidence="2">
    <location>
        <begin position="177"/>
        <end position="204"/>
    </location>
</feature>
<evidence type="ECO:0000256" key="2">
    <source>
        <dbReference type="SAM" id="Coils"/>
    </source>
</evidence>
<keyword evidence="5" id="KW-1185">Reference proteome</keyword>
<dbReference type="GO" id="GO:0061630">
    <property type="term" value="F:ubiquitin protein ligase activity"/>
    <property type="evidence" value="ECO:0007669"/>
    <property type="project" value="TreeGrafter"/>
</dbReference>
<dbReference type="OrthoDB" id="6104674at2759"/>
<organism evidence="4 5">
    <name type="scientific">Mytilus galloprovincialis</name>
    <name type="common">Mediterranean mussel</name>
    <dbReference type="NCBI Taxonomy" id="29158"/>
    <lineage>
        <taxon>Eukaryota</taxon>
        <taxon>Metazoa</taxon>
        <taxon>Spiralia</taxon>
        <taxon>Lophotrochozoa</taxon>
        <taxon>Mollusca</taxon>
        <taxon>Bivalvia</taxon>
        <taxon>Autobranchia</taxon>
        <taxon>Pteriomorphia</taxon>
        <taxon>Mytilida</taxon>
        <taxon>Mytiloidea</taxon>
        <taxon>Mytilidae</taxon>
        <taxon>Mytilinae</taxon>
        <taxon>Mytilus</taxon>
    </lineage>
</organism>
<feature type="domain" description="B box-type" evidence="3">
    <location>
        <begin position="11"/>
        <end position="52"/>
    </location>
</feature>
<dbReference type="PROSITE" id="PS50119">
    <property type="entry name" value="ZF_BBOX"/>
    <property type="match status" value="2"/>
</dbReference>
<name>A0A8B6F9Q4_MYTGA</name>
<dbReference type="CDD" id="cd19757">
    <property type="entry name" value="Bbox1"/>
    <property type="match status" value="1"/>
</dbReference>
<dbReference type="AlphaFoldDB" id="A0A8B6F9Q4"/>
<sequence length="372" mass="42594">MAQVPVLITKCSTCSTNEGSSFCYECNQALCEACKNIHDKFKSTKNHKVTDIKKVDRLVFKTEIECTNHKEIYTIFCTKCRCLVCTSCLTSDHKGHEFAAVDEVVDEARKETSKLLNEGKEKIAVALSAIEDIKTTKNRQKRNELEITKAAAVFTNIVENVKQSYLPKETKSSVVANDRIKLALQQLENQKANCEGVCSRMEHLLSEAHNITFYLFYDKHKKDFHQIEDIPECRDLNHCADVDVDSFTADIFSKMETALGRTFKKEKAENTSAKELENNTGKFEEEANKREQAEKEINNLKTKLCMLEGEIKFLKGQQGHDDCNPKEDKLEILENGSREADNLAFYREMSNRLEKLQSNLEFEENKNESNKK</sequence>
<keyword evidence="1" id="KW-0862">Zinc</keyword>
<dbReference type="SUPFAM" id="SSF57845">
    <property type="entry name" value="B-box zinc-binding domain"/>
    <property type="match status" value="1"/>
</dbReference>
<feature type="domain" description="B box-type" evidence="3">
    <location>
        <begin position="61"/>
        <end position="101"/>
    </location>
</feature>
<keyword evidence="1" id="KW-0479">Metal-binding</keyword>
<dbReference type="InterPro" id="IPR047153">
    <property type="entry name" value="TRIM45/56/19-like"/>
</dbReference>
<dbReference type="SMART" id="SM00336">
    <property type="entry name" value="BBOX"/>
    <property type="match status" value="2"/>
</dbReference>
<dbReference type="GO" id="GO:0008270">
    <property type="term" value="F:zinc ion binding"/>
    <property type="evidence" value="ECO:0007669"/>
    <property type="project" value="UniProtKB-KW"/>
</dbReference>
<dbReference type="CDD" id="cd19756">
    <property type="entry name" value="Bbox2"/>
    <property type="match status" value="1"/>
</dbReference>
<dbReference type="InterPro" id="IPR000315">
    <property type="entry name" value="Znf_B-box"/>
</dbReference>
<gene>
    <name evidence="4" type="ORF">MGAL_10B049357</name>
</gene>
<evidence type="ECO:0000259" key="3">
    <source>
        <dbReference type="PROSITE" id="PS50119"/>
    </source>
</evidence>
<accession>A0A8B6F9Q4</accession>
<evidence type="ECO:0000313" key="5">
    <source>
        <dbReference type="Proteomes" id="UP000596742"/>
    </source>
</evidence>
<protein>
    <recommendedName>
        <fullName evidence="3">B box-type domain-containing protein</fullName>
    </recommendedName>
</protein>
<evidence type="ECO:0000256" key="1">
    <source>
        <dbReference type="PROSITE-ProRule" id="PRU00024"/>
    </source>
</evidence>
<dbReference type="PANTHER" id="PTHR25462">
    <property type="entry name" value="BONUS, ISOFORM C-RELATED"/>
    <property type="match status" value="1"/>
</dbReference>
<reference evidence="4" key="1">
    <citation type="submission" date="2018-11" db="EMBL/GenBank/DDBJ databases">
        <authorList>
            <person name="Alioto T."/>
            <person name="Alioto T."/>
        </authorList>
    </citation>
    <scope>NUCLEOTIDE SEQUENCE</scope>
</reference>
<evidence type="ECO:0000313" key="4">
    <source>
        <dbReference type="EMBL" id="VDI46948.1"/>
    </source>
</evidence>
<feature type="coiled-coil region" evidence="2">
    <location>
        <begin position="273"/>
        <end position="310"/>
    </location>
</feature>
<dbReference type="Gene3D" id="3.30.160.60">
    <property type="entry name" value="Classic Zinc Finger"/>
    <property type="match status" value="1"/>
</dbReference>
<dbReference type="PANTHER" id="PTHR25462:SF296">
    <property type="entry name" value="MEIOTIC P26, ISOFORM F"/>
    <property type="match status" value="1"/>
</dbReference>
<dbReference type="Proteomes" id="UP000596742">
    <property type="component" value="Unassembled WGS sequence"/>
</dbReference>
<proteinExistence type="predicted"/>
<keyword evidence="1" id="KW-0863">Zinc-finger</keyword>
<keyword evidence="2" id="KW-0175">Coiled coil</keyword>